<dbReference type="InterPro" id="IPR014710">
    <property type="entry name" value="RmlC-like_jellyroll"/>
</dbReference>
<proteinExistence type="predicted"/>
<dbReference type="Gene3D" id="2.60.120.10">
    <property type="entry name" value="Jelly Rolls"/>
    <property type="match status" value="1"/>
</dbReference>
<name>A0A1I3LND7_9SPHI</name>
<keyword evidence="3" id="KW-1185">Reference proteome</keyword>
<accession>A0A1I3LND7</accession>
<sequence>MDLFTHDKEVSWETLGGGVSRKVMSHSPDLMIVKVRFEAGSIGSLHQHPHTQISYVEAGRFEYTIGDQMVVMASGDSCLIPPDALHGCLCLEEGVLIDSFTPVREDFLPIQTPPSDSR</sequence>
<dbReference type="InterPro" id="IPR025499">
    <property type="entry name" value="KdgF"/>
</dbReference>
<gene>
    <name evidence="2" type="ORF">SAMN05444682_10684</name>
</gene>
<dbReference type="SUPFAM" id="SSF51182">
    <property type="entry name" value="RmlC-like cupins"/>
    <property type="match status" value="1"/>
</dbReference>
<dbReference type="RefSeq" id="WP_090627468.1">
    <property type="nucleotide sequence ID" value="NZ_FOQO01000006.1"/>
</dbReference>
<dbReference type="Proteomes" id="UP000198670">
    <property type="component" value="Unassembled WGS sequence"/>
</dbReference>
<evidence type="ECO:0000313" key="2">
    <source>
        <dbReference type="EMBL" id="SFI85996.1"/>
    </source>
</evidence>
<dbReference type="PANTHER" id="PTHR40112:SF1">
    <property type="entry name" value="H2HPP ISOMERASE"/>
    <property type="match status" value="1"/>
</dbReference>
<dbReference type="AlphaFoldDB" id="A0A1I3LND7"/>
<dbReference type="PANTHER" id="PTHR40112">
    <property type="entry name" value="H2HPP ISOMERASE"/>
    <property type="match status" value="1"/>
</dbReference>
<dbReference type="Pfam" id="PF07883">
    <property type="entry name" value="Cupin_2"/>
    <property type="match status" value="1"/>
</dbReference>
<dbReference type="InterPro" id="IPR052535">
    <property type="entry name" value="Bacilysin_H2HPP_isomerase"/>
</dbReference>
<protein>
    <submittedName>
        <fullName evidence="2">Cupin domain-containing protein</fullName>
    </submittedName>
</protein>
<reference evidence="2 3" key="1">
    <citation type="submission" date="2016-10" db="EMBL/GenBank/DDBJ databases">
        <authorList>
            <person name="de Groot N.N."/>
        </authorList>
    </citation>
    <scope>NUCLEOTIDE SEQUENCE [LARGE SCALE GENOMIC DNA]</scope>
    <source>
        <strain evidence="2 3">RK1</strain>
    </source>
</reference>
<dbReference type="STRING" id="1477437.SAMN05444682_10684"/>
<evidence type="ECO:0000313" key="3">
    <source>
        <dbReference type="Proteomes" id="UP000198670"/>
    </source>
</evidence>
<dbReference type="EMBL" id="FOQO01000006">
    <property type="protein sequence ID" value="SFI85996.1"/>
    <property type="molecule type" value="Genomic_DNA"/>
</dbReference>
<dbReference type="InterPro" id="IPR011051">
    <property type="entry name" value="RmlC_Cupin_sf"/>
</dbReference>
<evidence type="ECO:0000259" key="1">
    <source>
        <dbReference type="Pfam" id="PF07883"/>
    </source>
</evidence>
<dbReference type="PIRSF" id="PIRSF029883">
    <property type="entry name" value="KdgF"/>
    <property type="match status" value="1"/>
</dbReference>
<dbReference type="OrthoDB" id="9811153at2"/>
<dbReference type="CDD" id="cd02238">
    <property type="entry name" value="cupin_KdgF"/>
    <property type="match status" value="1"/>
</dbReference>
<feature type="domain" description="Cupin type-2" evidence="1">
    <location>
        <begin position="35"/>
        <end position="88"/>
    </location>
</feature>
<organism evidence="2 3">
    <name type="scientific">Parapedobacter indicus</name>
    <dbReference type="NCBI Taxonomy" id="1477437"/>
    <lineage>
        <taxon>Bacteria</taxon>
        <taxon>Pseudomonadati</taxon>
        <taxon>Bacteroidota</taxon>
        <taxon>Sphingobacteriia</taxon>
        <taxon>Sphingobacteriales</taxon>
        <taxon>Sphingobacteriaceae</taxon>
        <taxon>Parapedobacter</taxon>
    </lineage>
</organism>
<dbReference type="InterPro" id="IPR013096">
    <property type="entry name" value="Cupin_2"/>
</dbReference>